<sequence>MPTDFATGLRCRVCGKLYPKGPTNFCTDDFGPLEVDYDYDAIRANISRDKIARRPKSMWRYGELLPVAGVPSVGPQVGGTPLIRADRLADALGVERLWIKNDAVNFPTLSFKDRVVSVALSKAREFGMRTVGCASTGNLANSVAAQAAQAGLETFILVPADLERAKIFGTAVYGAKVIGCTGTYDEVNRLCTQIALKYGWGFVNVNLRPFYAEGSKTMGYEIAEDLGWRFPQHVVCPMAGGALIGKIHKAFTELTRVGLVDQPVTTKMWGAQAAGCNPISDCVKSGRERHKPVRKPTTICKSLAIGDPADGYFAAKLMRDTGGWAEDVTDEEIVDGMLLLARTEGVFAETAGGTTVSVLRKLLEQGRIPRNEEIVICITGNGLKTQDAVFEAIEEPAVIKPTLAEFEALSGSLTAEPVLA</sequence>
<evidence type="ECO:0000313" key="8">
    <source>
        <dbReference type="EMBL" id="QDU18657.1"/>
    </source>
</evidence>
<dbReference type="GO" id="GO:0009088">
    <property type="term" value="P:threonine biosynthetic process"/>
    <property type="evidence" value="ECO:0007669"/>
    <property type="project" value="UniProtKB-UniRule"/>
</dbReference>
<feature type="modified residue" description="N6-(pyridoxal phosphate)lysine" evidence="6">
    <location>
        <position position="112"/>
    </location>
</feature>
<evidence type="ECO:0000256" key="4">
    <source>
        <dbReference type="ARBA" id="ARBA00023239"/>
    </source>
</evidence>
<dbReference type="Pfam" id="PF00291">
    <property type="entry name" value="PALP"/>
    <property type="match status" value="1"/>
</dbReference>
<dbReference type="GO" id="GO:0003941">
    <property type="term" value="F:L-serine ammonia-lyase activity"/>
    <property type="evidence" value="ECO:0007669"/>
    <property type="project" value="TreeGrafter"/>
</dbReference>
<proteinExistence type="inferred from homology"/>
<dbReference type="Proteomes" id="UP000319576">
    <property type="component" value="Chromosome"/>
</dbReference>
<evidence type="ECO:0000256" key="5">
    <source>
        <dbReference type="NCBIfam" id="TIGR00260"/>
    </source>
</evidence>
<evidence type="ECO:0000259" key="7">
    <source>
        <dbReference type="Pfam" id="PF00291"/>
    </source>
</evidence>
<dbReference type="Gene3D" id="3.40.50.1100">
    <property type="match status" value="2"/>
</dbReference>
<evidence type="ECO:0000256" key="2">
    <source>
        <dbReference type="ARBA" id="ARBA00005517"/>
    </source>
</evidence>
<evidence type="ECO:0000256" key="3">
    <source>
        <dbReference type="ARBA" id="ARBA00022898"/>
    </source>
</evidence>
<dbReference type="CDD" id="cd01563">
    <property type="entry name" value="Thr-synth_1"/>
    <property type="match status" value="1"/>
</dbReference>
<dbReference type="GO" id="GO:0006567">
    <property type="term" value="P:L-threonine catabolic process"/>
    <property type="evidence" value="ECO:0007669"/>
    <property type="project" value="TreeGrafter"/>
</dbReference>
<dbReference type="NCBIfam" id="TIGR00260">
    <property type="entry name" value="thrC"/>
    <property type="match status" value="1"/>
</dbReference>
<protein>
    <recommendedName>
        <fullName evidence="5">Threonine synthase</fullName>
        <ecNumber evidence="5">4.2.3.1</ecNumber>
    </recommendedName>
</protein>
<dbReference type="PANTHER" id="PTHR48078:SF6">
    <property type="entry name" value="L-THREONINE DEHYDRATASE CATABOLIC TDCB"/>
    <property type="match status" value="1"/>
</dbReference>
<dbReference type="InterPro" id="IPR004450">
    <property type="entry name" value="Thr_synthase-like"/>
</dbReference>
<feature type="domain" description="Tryptophan synthase beta chain-like PALP" evidence="7">
    <location>
        <begin position="75"/>
        <end position="380"/>
    </location>
</feature>
<dbReference type="AlphaFoldDB" id="A0A517XMF6"/>
<comment type="similarity">
    <text evidence="2">Belongs to the threonine synthase family.</text>
</comment>
<keyword evidence="3 6" id="KW-0663">Pyridoxal phosphate</keyword>
<reference evidence="8 9" key="1">
    <citation type="submission" date="2019-02" db="EMBL/GenBank/DDBJ databases">
        <title>Deep-cultivation of Planctomycetes and their phenomic and genomic characterization uncovers novel biology.</title>
        <authorList>
            <person name="Wiegand S."/>
            <person name="Jogler M."/>
            <person name="Boedeker C."/>
            <person name="Pinto D."/>
            <person name="Vollmers J."/>
            <person name="Rivas-Marin E."/>
            <person name="Kohn T."/>
            <person name="Peeters S.H."/>
            <person name="Heuer A."/>
            <person name="Rast P."/>
            <person name="Oberbeckmann S."/>
            <person name="Bunk B."/>
            <person name="Jeske O."/>
            <person name="Meyerdierks A."/>
            <person name="Storesund J.E."/>
            <person name="Kallscheuer N."/>
            <person name="Luecker S."/>
            <person name="Lage O.M."/>
            <person name="Pohl T."/>
            <person name="Merkel B.J."/>
            <person name="Hornburger P."/>
            <person name="Mueller R.-W."/>
            <person name="Bruemmer F."/>
            <person name="Labrenz M."/>
            <person name="Spormann A.M."/>
            <person name="Op den Camp H."/>
            <person name="Overmann J."/>
            <person name="Amann R."/>
            <person name="Jetten M.S.M."/>
            <person name="Mascher T."/>
            <person name="Medema M.H."/>
            <person name="Devos D.P."/>
            <person name="Kaster A.-K."/>
            <person name="Ovreas L."/>
            <person name="Rohde M."/>
            <person name="Galperin M.Y."/>
            <person name="Jogler C."/>
        </authorList>
    </citation>
    <scope>NUCLEOTIDE SEQUENCE [LARGE SCALE GENOMIC DNA]</scope>
    <source>
        <strain evidence="8 9">ETA_A1</strain>
    </source>
</reference>
<dbReference type="KEGG" id="uli:ETAA1_05500"/>
<dbReference type="SUPFAM" id="SSF53686">
    <property type="entry name" value="Tryptophan synthase beta subunit-like PLP-dependent enzymes"/>
    <property type="match status" value="1"/>
</dbReference>
<dbReference type="GO" id="GO:0009097">
    <property type="term" value="P:isoleucine biosynthetic process"/>
    <property type="evidence" value="ECO:0007669"/>
    <property type="project" value="TreeGrafter"/>
</dbReference>
<evidence type="ECO:0000313" key="9">
    <source>
        <dbReference type="Proteomes" id="UP000319576"/>
    </source>
</evidence>
<dbReference type="EC" id="4.2.3.1" evidence="5"/>
<dbReference type="RefSeq" id="WP_145234094.1">
    <property type="nucleotide sequence ID" value="NZ_CP036273.1"/>
</dbReference>
<dbReference type="InterPro" id="IPR050147">
    <property type="entry name" value="Ser/Thr_Dehydratase"/>
</dbReference>
<dbReference type="GO" id="GO:0004794">
    <property type="term" value="F:threonine deaminase activity"/>
    <property type="evidence" value="ECO:0007669"/>
    <property type="project" value="TreeGrafter"/>
</dbReference>
<dbReference type="InterPro" id="IPR036052">
    <property type="entry name" value="TrpB-like_PALP_sf"/>
</dbReference>
<dbReference type="PANTHER" id="PTHR48078">
    <property type="entry name" value="THREONINE DEHYDRATASE, MITOCHONDRIAL-RELATED"/>
    <property type="match status" value="1"/>
</dbReference>
<dbReference type="GO" id="GO:0004795">
    <property type="term" value="F:threonine synthase activity"/>
    <property type="evidence" value="ECO:0007669"/>
    <property type="project" value="UniProtKB-UniRule"/>
</dbReference>
<organism evidence="8 9">
    <name type="scientific">Urbifossiella limnaea</name>
    <dbReference type="NCBI Taxonomy" id="2528023"/>
    <lineage>
        <taxon>Bacteria</taxon>
        <taxon>Pseudomonadati</taxon>
        <taxon>Planctomycetota</taxon>
        <taxon>Planctomycetia</taxon>
        <taxon>Gemmatales</taxon>
        <taxon>Gemmataceae</taxon>
        <taxon>Urbifossiella</taxon>
    </lineage>
</organism>
<keyword evidence="4 8" id="KW-0456">Lyase</keyword>
<accession>A0A517XMF6</accession>
<dbReference type="GO" id="GO:0006565">
    <property type="term" value="P:L-serine catabolic process"/>
    <property type="evidence" value="ECO:0007669"/>
    <property type="project" value="TreeGrafter"/>
</dbReference>
<gene>
    <name evidence="8" type="primary">thrC_1</name>
    <name evidence="8" type="ORF">ETAA1_05500</name>
</gene>
<name>A0A517XMF6_9BACT</name>
<evidence type="ECO:0000256" key="6">
    <source>
        <dbReference type="PIRSR" id="PIRSR604450-51"/>
    </source>
</evidence>
<evidence type="ECO:0000256" key="1">
    <source>
        <dbReference type="ARBA" id="ARBA00001933"/>
    </source>
</evidence>
<dbReference type="OrthoDB" id="9778118at2"/>
<dbReference type="InterPro" id="IPR001926">
    <property type="entry name" value="TrpB-like_PALP"/>
</dbReference>
<keyword evidence="9" id="KW-1185">Reference proteome</keyword>
<comment type="cofactor">
    <cofactor evidence="1 6">
        <name>pyridoxal 5'-phosphate</name>
        <dbReference type="ChEBI" id="CHEBI:597326"/>
    </cofactor>
</comment>
<dbReference type="EMBL" id="CP036273">
    <property type="protein sequence ID" value="QDU18657.1"/>
    <property type="molecule type" value="Genomic_DNA"/>
</dbReference>